<accession>A0ABW0ZC13</accession>
<gene>
    <name evidence="2" type="ORF">ACFPQB_02330</name>
</gene>
<sequence>MGETSTTTAPTRRAAVVCAAVALALAVLELLVATFFVVATAADTSEDPLADIGYVFAVALGLPGVLGLLFGGLGWSLARRPVGLGLAIVGVVVAGAPGLWMISLWLPAF</sequence>
<feature type="transmembrane region" description="Helical" evidence="1">
    <location>
        <begin position="14"/>
        <end position="42"/>
    </location>
</feature>
<comment type="caution">
    <text evidence="2">The sequence shown here is derived from an EMBL/GenBank/DDBJ whole genome shotgun (WGS) entry which is preliminary data.</text>
</comment>
<proteinExistence type="predicted"/>
<keyword evidence="1" id="KW-0472">Membrane</keyword>
<dbReference type="Proteomes" id="UP001596072">
    <property type="component" value="Unassembled WGS sequence"/>
</dbReference>
<keyword evidence="1" id="KW-0812">Transmembrane</keyword>
<evidence type="ECO:0008006" key="4">
    <source>
        <dbReference type="Google" id="ProtNLM"/>
    </source>
</evidence>
<organism evidence="2 3">
    <name type="scientific">Nocardioides vastitatis</name>
    <dbReference type="NCBI Taxonomy" id="2568655"/>
    <lineage>
        <taxon>Bacteria</taxon>
        <taxon>Bacillati</taxon>
        <taxon>Actinomycetota</taxon>
        <taxon>Actinomycetes</taxon>
        <taxon>Propionibacteriales</taxon>
        <taxon>Nocardioidaceae</taxon>
        <taxon>Nocardioides</taxon>
    </lineage>
</organism>
<evidence type="ECO:0000256" key="1">
    <source>
        <dbReference type="SAM" id="Phobius"/>
    </source>
</evidence>
<keyword evidence="1" id="KW-1133">Transmembrane helix</keyword>
<name>A0ABW0ZC13_9ACTN</name>
<dbReference type="RefSeq" id="WP_136436034.1">
    <property type="nucleotide sequence ID" value="NZ_JBHSNS010000001.1"/>
</dbReference>
<keyword evidence="3" id="KW-1185">Reference proteome</keyword>
<feature type="transmembrane region" description="Helical" evidence="1">
    <location>
        <begin position="54"/>
        <end position="75"/>
    </location>
</feature>
<protein>
    <recommendedName>
        <fullName evidence="4">Major facilitator superfamily (MFS) profile domain-containing protein</fullName>
    </recommendedName>
</protein>
<evidence type="ECO:0000313" key="2">
    <source>
        <dbReference type="EMBL" id="MFC5727738.1"/>
    </source>
</evidence>
<reference evidence="3" key="1">
    <citation type="journal article" date="2019" name="Int. J. Syst. Evol. Microbiol.">
        <title>The Global Catalogue of Microorganisms (GCM) 10K type strain sequencing project: providing services to taxonomists for standard genome sequencing and annotation.</title>
        <authorList>
            <consortium name="The Broad Institute Genomics Platform"/>
            <consortium name="The Broad Institute Genome Sequencing Center for Infectious Disease"/>
            <person name="Wu L."/>
            <person name="Ma J."/>
        </authorList>
    </citation>
    <scope>NUCLEOTIDE SEQUENCE [LARGE SCALE GENOMIC DNA]</scope>
    <source>
        <strain evidence="3">YIM 94188</strain>
    </source>
</reference>
<dbReference type="EMBL" id="JBHSNS010000001">
    <property type="protein sequence ID" value="MFC5727738.1"/>
    <property type="molecule type" value="Genomic_DNA"/>
</dbReference>
<evidence type="ECO:0000313" key="3">
    <source>
        <dbReference type="Proteomes" id="UP001596072"/>
    </source>
</evidence>
<feature type="transmembrane region" description="Helical" evidence="1">
    <location>
        <begin position="82"/>
        <end position="106"/>
    </location>
</feature>